<dbReference type="EMBL" id="BKCJ011885572">
    <property type="protein sequence ID" value="GFD61014.1"/>
    <property type="molecule type" value="Genomic_DNA"/>
</dbReference>
<organism evidence="1">
    <name type="scientific">Tanacetum cinerariifolium</name>
    <name type="common">Dalmatian daisy</name>
    <name type="synonym">Chrysanthemum cinerariifolium</name>
    <dbReference type="NCBI Taxonomy" id="118510"/>
    <lineage>
        <taxon>Eukaryota</taxon>
        <taxon>Viridiplantae</taxon>
        <taxon>Streptophyta</taxon>
        <taxon>Embryophyta</taxon>
        <taxon>Tracheophyta</taxon>
        <taxon>Spermatophyta</taxon>
        <taxon>Magnoliopsida</taxon>
        <taxon>eudicotyledons</taxon>
        <taxon>Gunneridae</taxon>
        <taxon>Pentapetalae</taxon>
        <taxon>asterids</taxon>
        <taxon>campanulids</taxon>
        <taxon>Asterales</taxon>
        <taxon>Asteraceae</taxon>
        <taxon>Asteroideae</taxon>
        <taxon>Anthemideae</taxon>
        <taxon>Anthemidinae</taxon>
        <taxon>Tanacetum</taxon>
    </lineage>
</organism>
<feature type="non-terminal residue" evidence="1">
    <location>
        <position position="1"/>
    </location>
</feature>
<dbReference type="AlphaFoldDB" id="A0A699XZD4"/>
<name>A0A699XZD4_TANCI</name>
<gene>
    <name evidence="1" type="ORF">Tci_932983</name>
</gene>
<reference evidence="1" key="1">
    <citation type="journal article" date="2019" name="Sci. Rep.">
        <title>Draft genome of Tanacetum cinerariifolium, the natural source of mosquito coil.</title>
        <authorList>
            <person name="Yamashiro T."/>
            <person name="Shiraishi A."/>
            <person name="Satake H."/>
            <person name="Nakayama K."/>
        </authorList>
    </citation>
    <scope>NUCLEOTIDE SEQUENCE</scope>
</reference>
<protein>
    <submittedName>
        <fullName evidence="1">Uncharacterized protein</fullName>
    </submittedName>
</protein>
<proteinExistence type="predicted"/>
<sequence length="79" mass="8166">EVAASTTSDVGSGATAVPVSRFRRSGTLATQQQINAACNDKGNLILSPTLNIQPNNSTEGWFVSQFDPTIPVSSVTGAD</sequence>
<comment type="caution">
    <text evidence="1">The sequence shown here is derived from an EMBL/GenBank/DDBJ whole genome shotgun (WGS) entry which is preliminary data.</text>
</comment>
<evidence type="ECO:0000313" key="1">
    <source>
        <dbReference type="EMBL" id="GFD61014.1"/>
    </source>
</evidence>
<feature type="non-terminal residue" evidence="1">
    <location>
        <position position="79"/>
    </location>
</feature>
<accession>A0A699XZD4</accession>